<organism evidence="1 2">
    <name type="scientific">Ruminococcus callidus ATCC 27760</name>
    <dbReference type="NCBI Taxonomy" id="411473"/>
    <lineage>
        <taxon>Bacteria</taxon>
        <taxon>Bacillati</taxon>
        <taxon>Bacillota</taxon>
        <taxon>Clostridia</taxon>
        <taxon>Eubacteriales</taxon>
        <taxon>Oscillospiraceae</taxon>
        <taxon>Ruminococcus</taxon>
    </lineage>
</organism>
<sequence>MKTSIHYSEEICKRLEAKKLTETISPYAMEHINTIMLAIFRACVYR</sequence>
<name>U2K8S2_9FIRM</name>
<dbReference type="Proteomes" id="UP000016662">
    <property type="component" value="Unassembled WGS sequence"/>
</dbReference>
<dbReference type="AlphaFoldDB" id="U2K8S2"/>
<gene>
    <name evidence="1" type="ORF">RUMCAL_01824</name>
</gene>
<keyword evidence="2" id="KW-1185">Reference proteome</keyword>
<dbReference type="PATRIC" id="fig|411473.3.peg.1494"/>
<reference evidence="1 2" key="1">
    <citation type="submission" date="2013-07" db="EMBL/GenBank/DDBJ databases">
        <authorList>
            <person name="Weinstock G."/>
            <person name="Sodergren E."/>
            <person name="Wylie T."/>
            <person name="Fulton L."/>
            <person name="Fulton R."/>
            <person name="Fronick C."/>
            <person name="O'Laughlin M."/>
            <person name="Godfrey J."/>
            <person name="Miner T."/>
            <person name="Herter B."/>
            <person name="Appelbaum E."/>
            <person name="Cordes M."/>
            <person name="Lek S."/>
            <person name="Wollam A."/>
            <person name="Pepin K.H."/>
            <person name="Palsikar V.B."/>
            <person name="Mitreva M."/>
            <person name="Wilson R.K."/>
        </authorList>
    </citation>
    <scope>NUCLEOTIDE SEQUENCE [LARGE SCALE GENOMIC DNA]</scope>
    <source>
        <strain evidence="1 2">ATCC 27760</strain>
    </source>
</reference>
<comment type="caution">
    <text evidence="1">The sequence shown here is derived from an EMBL/GenBank/DDBJ whole genome shotgun (WGS) entry which is preliminary data.</text>
</comment>
<dbReference type="HOGENOM" id="CLU_3188623_0_0_9"/>
<evidence type="ECO:0000313" key="2">
    <source>
        <dbReference type="Proteomes" id="UP000016662"/>
    </source>
</evidence>
<protein>
    <submittedName>
        <fullName evidence="1">Uncharacterized protein</fullName>
    </submittedName>
</protein>
<proteinExistence type="predicted"/>
<dbReference type="EMBL" id="AWVF01000229">
    <property type="protein sequence ID" value="ERJ94911.1"/>
    <property type="molecule type" value="Genomic_DNA"/>
</dbReference>
<evidence type="ECO:0000313" key="1">
    <source>
        <dbReference type="EMBL" id="ERJ94911.1"/>
    </source>
</evidence>
<accession>U2K8S2</accession>
<dbReference type="STRING" id="411473.RUMCAL_01824"/>